<dbReference type="PROSITE" id="PS51464">
    <property type="entry name" value="SIS"/>
    <property type="match status" value="2"/>
</dbReference>
<dbReference type="InterPro" id="IPR035466">
    <property type="entry name" value="GlmS/AgaS_SIS"/>
</dbReference>
<dbReference type="Gene3D" id="3.40.50.10490">
    <property type="entry name" value="Glucose-6-phosphate isomerase like protein, domain 1"/>
    <property type="match status" value="2"/>
</dbReference>
<evidence type="ECO:0000256" key="4">
    <source>
        <dbReference type="ARBA" id="ARBA00022576"/>
    </source>
</evidence>
<dbReference type="PANTHER" id="PTHR10937">
    <property type="entry name" value="GLUCOSAMINE--FRUCTOSE-6-PHOSPHATE AMINOTRANSFERASE, ISOMERIZING"/>
    <property type="match status" value="1"/>
</dbReference>
<dbReference type="EC" id="2.6.1.16" evidence="2 9"/>
<dbReference type="SUPFAM" id="SSF56235">
    <property type="entry name" value="N-terminal nucleophile aminohydrolases (Ntn hydrolases)"/>
    <property type="match status" value="1"/>
</dbReference>
<dbReference type="InterPro" id="IPR047084">
    <property type="entry name" value="GFAT_N"/>
</dbReference>
<evidence type="ECO:0000256" key="2">
    <source>
        <dbReference type="ARBA" id="ARBA00012916"/>
    </source>
</evidence>
<comment type="function">
    <text evidence="8 9">Catalyzes the first step in hexosamine metabolism, converting fructose-6P into glucosamine-6P using glutamine as a nitrogen source.</text>
</comment>
<name>A0A2R7Y1W5_9ARCH</name>
<evidence type="ECO:0000259" key="10">
    <source>
        <dbReference type="PROSITE" id="PS51278"/>
    </source>
</evidence>
<feature type="domain" description="Glutamine amidotransferase type-2" evidence="10">
    <location>
        <begin position="2"/>
        <end position="220"/>
    </location>
</feature>
<keyword evidence="5 9" id="KW-0808">Transferase</keyword>
<dbReference type="NCBIfam" id="NF001484">
    <property type="entry name" value="PRK00331.1"/>
    <property type="match status" value="1"/>
</dbReference>
<feature type="active site" description="For Fru-6P isomerization activity" evidence="9">
    <location>
        <position position="601"/>
    </location>
</feature>
<feature type="domain" description="SIS" evidence="11">
    <location>
        <begin position="281"/>
        <end position="421"/>
    </location>
</feature>
<evidence type="ECO:0000256" key="1">
    <source>
        <dbReference type="ARBA" id="ARBA00001031"/>
    </source>
</evidence>
<dbReference type="Pfam" id="PF13522">
    <property type="entry name" value="GATase_6"/>
    <property type="match status" value="1"/>
</dbReference>
<gene>
    <name evidence="9" type="primary">glmS</name>
    <name evidence="12" type="ORF">B9J98_06135</name>
</gene>
<evidence type="ECO:0000256" key="9">
    <source>
        <dbReference type="HAMAP-Rule" id="MF_00164"/>
    </source>
</evidence>
<dbReference type="InterPro" id="IPR035490">
    <property type="entry name" value="GlmS/FrlB_SIS"/>
</dbReference>
<feature type="initiator methionine" description="Removed" evidence="9">
    <location>
        <position position="1"/>
    </location>
</feature>
<dbReference type="GO" id="GO:0097367">
    <property type="term" value="F:carbohydrate derivative binding"/>
    <property type="evidence" value="ECO:0007669"/>
    <property type="project" value="InterPro"/>
</dbReference>
<sequence length="606" mass="66640">MCGISGCITEGRAVAGILYRSLKRLEYRGYDSAGMATISNGKLYVKKDQGKIDEVNERLNFNEMPGSIGIAHTRWATHGAPSKVNAHPHVDCSGMLAVVHNGVIENFMELKRELLDLNHRFVSKTDTEVVAHLLEENLKRGGDFLSAFINAIKRLDGSYALAAVYVKEPDKILVARQDMPILIGVGDGSMFVASDAAAFIEETNRAVVLQNGEVAVITAKSYDIYRVKDGTKVARSPIVLDWTVEMAEKQGFPHYTLKEIFEQPLTLKSALRLQDAYVDLLTEFLDRGERIFLLAAGTSYHACLAASYMFSKLARLTTFPVVASEFVDNYGHSIDIDTVILAVSQSGETADVLSALEFARLRAATILGITNVVGSTLTRVSRAYLLQNAGPEIGVAATKTFTSQLIVLAQLALRLAKKRGKVAQYEMDEFRDRLYEIPDIVSRVLDEVKVPVQGLAKKYAGEKFFMFLGRGISTATAFEGRLKVMELSYIPCIAYAAGESKHGPISLVEEGTPAFFVCPNDSTRKAILGNIEEMKARGARIITVGSKDDEELMEISDDYIGMPDVHELLSPIVYVLPFQLLAYYLAVEKGLDPDKPRNLAKSVTVL</sequence>
<dbReference type="HAMAP" id="MF_00164">
    <property type="entry name" value="GlmS"/>
    <property type="match status" value="1"/>
</dbReference>
<dbReference type="GO" id="GO:0006487">
    <property type="term" value="P:protein N-linked glycosylation"/>
    <property type="evidence" value="ECO:0007669"/>
    <property type="project" value="TreeGrafter"/>
</dbReference>
<evidence type="ECO:0000256" key="7">
    <source>
        <dbReference type="ARBA" id="ARBA00022962"/>
    </source>
</evidence>
<keyword evidence="9" id="KW-0963">Cytoplasm</keyword>
<feature type="domain" description="SIS" evidence="11">
    <location>
        <begin position="455"/>
        <end position="596"/>
    </location>
</feature>
<dbReference type="SUPFAM" id="SSF53697">
    <property type="entry name" value="SIS domain"/>
    <property type="match status" value="1"/>
</dbReference>
<dbReference type="InterPro" id="IPR001347">
    <property type="entry name" value="SIS_dom"/>
</dbReference>
<dbReference type="InterPro" id="IPR046348">
    <property type="entry name" value="SIS_dom_sf"/>
</dbReference>
<evidence type="ECO:0000313" key="13">
    <source>
        <dbReference type="Proteomes" id="UP000244066"/>
    </source>
</evidence>
<dbReference type="Pfam" id="PF01380">
    <property type="entry name" value="SIS"/>
    <property type="match status" value="2"/>
</dbReference>
<evidence type="ECO:0000256" key="5">
    <source>
        <dbReference type="ARBA" id="ARBA00022679"/>
    </source>
</evidence>
<dbReference type="Proteomes" id="UP000244066">
    <property type="component" value="Unassembled WGS sequence"/>
</dbReference>
<dbReference type="CDD" id="cd00714">
    <property type="entry name" value="GFAT"/>
    <property type="match status" value="1"/>
</dbReference>
<dbReference type="InterPro" id="IPR029055">
    <property type="entry name" value="Ntn_hydrolases_N"/>
</dbReference>
<dbReference type="GO" id="GO:0005975">
    <property type="term" value="P:carbohydrate metabolic process"/>
    <property type="evidence" value="ECO:0007669"/>
    <property type="project" value="UniProtKB-UniRule"/>
</dbReference>
<dbReference type="InterPro" id="IPR005855">
    <property type="entry name" value="GFAT"/>
</dbReference>
<proteinExistence type="inferred from homology"/>
<keyword evidence="7" id="KW-0315">Glutamine amidotransferase</keyword>
<dbReference type="GO" id="GO:0006002">
    <property type="term" value="P:fructose 6-phosphate metabolic process"/>
    <property type="evidence" value="ECO:0007669"/>
    <property type="project" value="TreeGrafter"/>
</dbReference>
<reference evidence="12 13" key="1">
    <citation type="submission" date="2017-04" db="EMBL/GenBank/DDBJ databases">
        <title>Draft Aigarchaeota genome from a New Zealand hot spring.</title>
        <authorList>
            <person name="Reysenbach A.-L."/>
            <person name="Donaho J.A."/>
            <person name="Gerhart J."/>
            <person name="Kelley J.F."/>
            <person name="Kouba K."/>
            <person name="Podar M."/>
            <person name="Stott M."/>
        </authorList>
    </citation>
    <scope>NUCLEOTIDE SEQUENCE [LARGE SCALE GENOMIC DNA]</scope>
    <source>
        <strain evidence="12">NZ13_MG1</strain>
    </source>
</reference>
<keyword evidence="4 9" id="KW-0032">Aminotransferase</keyword>
<dbReference type="GO" id="GO:0006047">
    <property type="term" value="P:UDP-N-acetylglucosamine metabolic process"/>
    <property type="evidence" value="ECO:0007669"/>
    <property type="project" value="TreeGrafter"/>
</dbReference>
<evidence type="ECO:0000259" key="11">
    <source>
        <dbReference type="PROSITE" id="PS51464"/>
    </source>
</evidence>
<dbReference type="FunFam" id="3.60.20.10:FF:000006">
    <property type="entry name" value="Glutamine--fructose-6-phosphate aminotransferase [isomerizing]"/>
    <property type="match status" value="1"/>
</dbReference>
<dbReference type="CDD" id="cd05008">
    <property type="entry name" value="SIS_GlmS_GlmD_1"/>
    <property type="match status" value="1"/>
</dbReference>
<accession>A0A2R7Y1W5</accession>
<dbReference type="EMBL" id="NDWU01000016">
    <property type="protein sequence ID" value="PUA31535.1"/>
    <property type="molecule type" value="Genomic_DNA"/>
</dbReference>
<dbReference type="PANTHER" id="PTHR10937:SF0">
    <property type="entry name" value="GLUTAMINE--FRUCTOSE-6-PHOSPHATE TRANSAMINASE (ISOMERIZING)"/>
    <property type="match status" value="1"/>
</dbReference>
<dbReference type="AlphaFoldDB" id="A0A2R7Y1W5"/>
<evidence type="ECO:0000313" key="12">
    <source>
        <dbReference type="EMBL" id="PUA31535.1"/>
    </source>
</evidence>
<dbReference type="PROSITE" id="PS51278">
    <property type="entry name" value="GATASE_TYPE_2"/>
    <property type="match status" value="1"/>
</dbReference>
<protein>
    <recommendedName>
        <fullName evidence="3 9">Glutamine--fructose-6-phosphate aminotransferase [isomerizing]</fullName>
        <ecNumber evidence="2 9">2.6.1.16</ecNumber>
    </recommendedName>
    <alternativeName>
        <fullName evidence="9">D-fructose-6-phosphate amidotransferase</fullName>
    </alternativeName>
    <alternativeName>
        <fullName evidence="9">GFAT</fullName>
    </alternativeName>
    <alternativeName>
        <fullName evidence="9">Glucosamine-6-phosphate synthase</fullName>
    </alternativeName>
    <alternativeName>
        <fullName evidence="9">Hexosephosphate aminotransferase</fullName>
    </alternativeName>
    <alternativeName>
        <fullName evidence="9">L-glutamine--D-fructose-6-phosphate amidotransferase</fullName>
    </alternativeName>
</protein>
<comment type="caution">
    <text evidence="12">The sequence shown here is derived from an EMBL/GenBank/DDBJ whole genome shotgun (WGS) entry which is preliminary data.</text>
</comment>
<dbReference type="GO" id="GO:0004360">
    <property type="term" value="F:glutamine-fructose-6-phosphate transaminase (isomerizing) activity"/>
    <property type="evidence" value="ECO:0007669"/>
    <property type="project" value="UniProtKB-UniRule"/>
</dbReference>
<dbReference type="InterPro" id="IPR017932">
    <property type="entry name" value="GATase_2_dom"/>
</dbReference>
<evidence type="ECO:0000256" key="8">
    <source>
        <dbReference type="ARBA" id="ARBA00055466"/>
    </source>
</evidence>
<organism evidence="12 13">
    <name type="scientific">Candidatus Terraquivivens tikiterensis</name>
    <dbReference type="NCBI Taxonomy" id="1980982"/>
    <lineage>
        <taxon>Archaea</taxon>
        <taxon>Nitrososphaerota</taxon>
        <taxon>Candidatus Wolframiiraptoraceae</taxon>
        <taxon>Candidatus Terraquivivens</taxon>
    </lineage>
</organism>
<feature type="active site" description="Nucleophile; for GATase activity" evidence="9">
    <location>
        <position position="2"/>
    </location>
</feature>
<evidence type="ECO:0000256" key="6">
    <source>
        <dbReference type="ARBA" id="ARBA00022737"/>
    </source>
</evidence>
<dbReference type="Gene3D" id="3.60.20.10">
    <property type="entry name" value="Glutamine Phosphoribosylpyrophosphate, subunit 1, domain 1"/>
    <property type="match status" value="1"/>
</dbReference>
<comment type="subcellular location">
    <subcellularLocation>
        <location evidence="9">Cytoplasm</location>
    </subcellularLocation>
</comment>
<evidence type="ECO:0000256" key="3">
    <source>
        <dbReference type="ARBA" id="ARBA00016090"/>
    </source>
</evidence>
<dbReference type="NCBIfam" id="TIGR01135">
    <property type="entry name" value="glmS"/>
    <property type="match status" value="1"/>
</dbReference>
<keyword evidence="6" id="KW-0677">Repeat</keyword>
<comment type="subunit">
    <text evidence="9">Homodimer.</text>
</comment>
<dbReference type="GO" id="GO:0005737">
    <property type="term" value="C:cytoplasm"/>
    <property type="evidence" value="ECO:0007669"/>
    <property type="project" value="UniProtKB-SubCell"/>
</dbReference>
<dbReference type="CDD" id="cd05009">
    <property type="entry name" value="SIS_GlmS_GlmD_2"/>
    <property type="match status" value="1"/>
</dbReference>
<comment type="catalytic activity">
    <reaction evidence="1 9">
        <text>D-fructose 6-phosphate + L-glutamine = D-glucosamine 6-phosphate + L-glutamate</text>
        <dbReference type="Rhea" id="RHEA:13237"/>
        <dbReference type="ChEBI" id="CHEBI:29985"/>
        <dbReference type="ChEBI" id="CHEBI:58359"/>
        <dbReference type="ChEBI" id="CHEBI:58725"/>
        <dbReference type="ChEBI" id="CHEBI:61527"/>
        <dbReference type="EC" id="2.6.1.16"/>
    </reaction>
</comment>